<dbReference type="RefSeq" id="WP_153511028.1">
    <property type="nucleotide sequence ID" value="NZ_CP045652.1"/>
</dbReference>
<gene>
    <name evidence="3" type="ORF">GFH32_08185</name>
</gene>
<dbReference type="InterPro" id="IPR025269">
    <property type="entry name" value="SAM-like_dom"/>
</dbReference>
<evidence type="ECO:0000313" key="4">
    <source>
        <dbReference type="Proteomes" id="UP000326921"/>
    </source>
</evidence>
<reference evidence="3 4" key="1">
    <citation type="submission" date="2019-10" db="EMBL/GenBank/DDBJ databases">
        <authorList>
            <person name="Dong K."/>
        </authorList>
    </citation>
    <scope>NUCLEOTIDE SEQUENCE [LARGE SCALE GENOMIC DNA]</scope>
    <source>
        <strain evidence="4">dk4302</strain>
    </source>
</reference>
<evidence type="ECO:0000259" key="2">
    <source>
        <dbReference type="Pfam" id="PF13102"/>
    </source>
</evidence>
<dbReference type="InterPro" id="IPR010998">
    <property type="entry name" value="Integrase_recombinase_N"/>
</dbReference>
<dbReference type="Gene3D" id="1.10.150.130">
    <property type="match status" value="1"/>
</dbReference>
<name>A0A5Q0QA40_9SPHI</name>
<dbReference type="EMBL" id="CP045652">
    <property type="protein sequence ID" value="QGA26306.1"/>
    <property type="molecule type" value="Genomic_DNA"/>
</dbReference>
<proteinExistence type="predicted"/>
<dbReference type="KEGG" id="sphe:GFH32_08185"/>
<evidence type="ECO:0000256" key="1">
    <source>
        <dbReference type="ARBA" id="ARBA00023125"/>
    </source>
</evidence>
<dbReference type="AlphaFoldDB" id="A0A5Q0QA40"/>
<organism evidence="3 4">
    <name type="scientific">Sphingobacterium zhuxiongii</name>
    <dbReference type="NCBI Taxonomy" id="2662364"/>
    <lineage>
        <taxon>Bacteria</taxon>
        <taxon>Pseudomonadati</taxon>
        <taxon>Bacteroidota</taxon>
        <taxon>Sphingobacteriia</taxon>
        <taxon>Sphingobacteriales</taxon>
        <taxon>Sphingobacteriaceae</taxon>
        <taxon>Sphingobacterium</taxon>
    </lineage>
</organism>
<protein>
    <recommendedName>
        <fullName evidence="2">Phage integrase SAM-like domain-containing protein</fullName>
    </recommendedName>
</protein>
<accession>A0A5Q0QA40</accession>
<keyword evidence="1" id="KW-0238">DNA-binding</keyword>
<feature type="domain" description="Phage integrase SAM-like" evidence="2">
    <location>
        <begin position="31"/>
        <end position="85"/>
    </location>
</feature>
<evidence type="ECO:0000313" key="3">
    <source>
        <dbReference type="EMBL" id="QGA26306.1"/>
    </source>
</evidence>
<sequence>MIKAKKLESELQMDWLSVTLDMPFINDKEIDFLAYYKSIVRKRYTSKGNYDNLLSSYNYFELFCKDSYMVSQLTAVFCQDFKDLLDTVALPFFKQ</sequence>
<dbReference type="Pfam" id="PF13102">
    <property type="entry name" value="Phage_int_SAM_5"/>
    <property type="match status" value="1"/>
</dbReference>
<dbReference type="GO" id="GO:0003677">
    <property type="term" value="F:DNA binding"/>
    <property type="evidence" value="ECO:0007669"/>
    <property type="project" value="UniProtKB-KW"/>
</dbReference>
<dbReference type="Proteomes" id="UP000326921">
    <property type="component" value="Chromosome"/>
</dbReference>
<keyword evidence="4" id="KW-1185">Reference proteome</keyword>